<name>A0A4Q0MED0_9SPHI</name>
<dbReference type="EMBL" id="RXOC01000003">
    <property type="protein sequence ID" value="RXF71196.1"/>
    <property type="molecule type" value="Genomic_DNA"/>
</dbReference>
<evidence type="ECO:0008006" key="3">
    <source>
        <dbReference type="Google" id="ProtNLM"/>
    </source>
</evidence>
<reference evidence="1 2" key="1">
    <citation type="submission" date="2018-12" db="EMBL/GenBank/DDBJ databases">
        <title>The Draft Genome Sequence of the Soil Bacterium Pedobacter tournemirensis R1.</title>
        <authorList>
            <person name="He J."/>
        </authorList>
    </citation>
    <scope>NUCLEOTIDE SEQUENCE [LARGE SCALE GENOMIC DNA]</scope>
    <source>
        <strain evidence="1 2">R1</strain>
    </source>
</reference>
<protein>
    <recommendedName>
        <fullName evidence="3">DUF479 domain-containing protein</fullName>
    </recommendedName>
</protein>
<evidence type="ECO:0000313" key="1">
    <source>
        <dbReference type="EMBL" id="RXF71196.1"/>
    </source>
</evidence>
<evidence type="ECO:0000313" key="2">
    <source>
        <dbReference type="Proteomes" id="UP000290848"/>
    </source>
</evidence>
<proteinExistence type="predicted"/>
<dbReference type="AlphaFoldDB" id="A0A4Q0MED0"/>
<dbReference type="Proteomes" id="UP000290848">
    <property type="component" value="Unassembled WGS sequence"/>
</dbReference>
<dbReference type="RefSeq" id="WP_128768442.1">
    <property type="nucleotide sequence ID" value="NZ_RXOC01000003.1"/>
</dbReference>
<sequence length="227" mass="26883">MNFLSHFYFDRYSDNPERIIGMVLPDLVKNARKDWCIRPEKHQYLFTADTKLKYILEGWKRHLEVDRYFHSSDFFRSHTQNIKALIVPFLINAEVRPSFVAHIALELMLDSLLLKERVVGTNQFYKYLSEADSPSIKTFLELNGISDTTQFFSFLDEFISSAYLNQYNDSGHIIYAIGRICMRLWTNPFSDTQKLQLTAVLLPYMEKLEKEYMEIFDQIEGRLNPYT</sequence>
<accession>A0A4Q0MED0</accession>
<organism evidence="1 2">
    <name type="scientific">Arcticibacter tournemirensis</name>
    <dbReference type="NCBI Taxonomy" id="699437"/>
    <lineage>
        <taxon>Bacteria</taxon>
        <taxon>Pseudomonadati</taxon>
        <taxon>Bacteroidota</taxon>
        <taxon>Sphingobacteriia</taxon>
        <taxon>Sphingobacteriales</taxon>
        <taxon>Sphingobacteriaceae</taxon>
        <taxon>Arcticibacter</taxon>
    </lineage>
</organism>
<comment type="caution">
    <text evidence="1">The sequence shown here is derived from an EMBL/GenBank/DDBJ whole genome shotgun (WGS) entry which is preliminary data.</text>
</comment>
<gene>
    <name evidence="1" type="ORF">EKH83_05740</name>
</gene>